<reference evidence="2" key="1">
    <citation type="submission" date="2025-08" db="UniProtKB">
        <authorList>
            <consortium name="RefSeq"/>
        </authorList>
    </citation>
    <scope>IDENTIFICATION</scope>
</reference>
<gene>
    <name evidence="2" type="primary">LOC108054015</name>
</gene>
<dbReference type="GeneID" id="108054015"/>
<keyword evidence="1" id="KW-0472">Membrane</keyword>
<feature type="transmembrane region" description="Helical" evidence="1">
    <location>
        <begin position="69"/>
        <end position="88"/>
    </location>
</feature>
<feature type="transmembrane region" description="Helical" evidence="1">
    <location>
        <begin position="218"/>
        <end position="236"/>
    </location>
</feature>
<sequence>MLGVTRSVSAPNLSVRSAGSSCSTSRYVAQSSTAESQLQRPELYDGDDSAVEEGPSYNQFRSKREQSLWLFRSYVCLLLGIQVTLASLQWLGSTYRWHPQLNPANRSLSVLLLLLSWINLTLAFIGFRRLQFTFPLNWIVFGCIFESLTLLVVCLHILEQDLTMPFVLIGIGVLVIYTLLGLWVPGFLTANLWILILASIVVFVASSLALGYRLQMRYYVPASFCLVFFGPWAMYNSQKLFLPRQRTGYLPHQYLEAAARMFITFAFTVSGVIFAHRWSADTLDANG</sequence>
<dbReference type="OMA" id="PLNWIIF"/>
<dbReference type="RefSeq" id="XP_016992253.2">
    <property type="nucleotide sequence ID" value="XM_017136764.2"/>
</dbReference>
<name>A0A6P4FXS6_DRORH</name>
<feature type="transmembrane region" description="Helical" evidence="1">
    <location>
        <begin position="108"/>
        <end position="127"/>
    </location>
</feature>
<protein>
    <submittedName>
        <fullName evidence="2">Uncharacterized protein LOC108054015</fullName>
    </submittedName>
</protein>
<dbReference type="RefSeq" id="XP_016992253.1">
    <property type="nucleotide sequence ID" value="XM_017136764.1"/>
</dbReference>
<feature type="transmembrane region" description="Helical" evidence="1">
    <location>
        <begin position="164"/>
        <end position="185"/>
    </location>
</feature>
<dbReference type="OrthoDB" id="7851460at2759"/>
<keyword evidence="1" id="KW-0812">Transmembrane</keyword>
<evidence type="ECO:0000313" key="2">
    <source>
        <dbReference type="RefSeq" id="XP_016992253.1"/>
    </source>
</evidence>
<dbReference type="AlphaFoldDB" id="A0A6P4FXS6"/>
<keyword evidence="1" id="KW-1133">Transmembrane helix</keyword>
<feature type="transmembrane region" description="Helical" evidence="1">
    <location>
        <begin position="257"/>
        <end position="278"/>
    </location>
</feature>
<organism evidence="2">
    <name type="scientific">Drosophila rhopaloa</name>
    <name type="common">Fruit fly</name>
    <dbReference type="NCBI Taxonomy" id="1041015"/>
    <lineage>
        <taxon>Eukaryota</taxon>
        <taxon>Metazoa</taxon>
        <taxon>Ecdysozoa</taxon>
        <taxon>Arthropoda</taxon>
        <taxon>Hexapoda</taxon>
        <taxon>Insecta</taxon>
        <taxon>Pterygota</taxon>
        <taxon>Neoptera</taxon>
        <taxon>Endopterygota</taxon>
        <taxon>Diptera</taxon>
        <taxon>Brachycera</taxon>
        <taxon>Muscomorpha</taxon>
        <taxon>Ephydroidea</taxon>
        <taxon>Drosophilidae</taxon>
        <taxon>Drosophila</taxon>
        <taxon>Sophophora</taxon>
    </lineage>
</organism>
<feature type="transmembrane region" description="Helical" evidence="1">
    <location>
        <begin position="192"/>
        <end position="212"/>
    </location>
</feature>
<proteinExistence type="predicted"/>
<accession>A0A6P4FXS6</accession>
<evidence type="ECO:0000256" key="1">
    <source>
        <dbReference type="SAM" id="Phobius"/>
    </source>
</evidence>
<feature type="transmembrane region" description="Helical" evidence="1">
    <location>
        <begin position="139"/>
        <end position="158"/>
    </location>
</feature>